<sequence length="120" mass="13254">MNKVQNCIGSCCRCSFFNIDGKKVEEPGFCIDGADETTPHNDTVYCCLTIADGAVGGAFVRGADANLVKARKTPKNLKKAQKYINKASKSILSEKRLRENGEKSFDPFLHLGKRPGEKKW</sequence>
<accession>A0A915KFD8</accession>
<proteinExistence type="predicted"/>
<dbReference type="AlphaFoldDB" id="A0A915KFD8"/>
<dbReference type="WBParaSite" id="nRc.2.0.1.t36721-RA">
    <property type="protein sequence ID" value="nRc.2.0.1.t36721-RA"/>
    <property type="gene ID" value="nRc.2.0.1.g36721"/>
</dbReference>
<protein>
    <submittedName>
        <fullName evidence="2">Uncharacterized protein</fullName>
    </submittedName>
</protein>
<evidence type="ECO:0000313" key="1">
    <source>
        <dbReference type="Proteomes" id="UP000887565"/>
    </source>
</evidence>
<reference evidence="2" key="1">
    <citation type="submission" date="2022-11" db="UniProtKB">
        <authorList>
            <consortium name="WormBaseParasite"/>
        </authorList>
    </citation>
    <scope>IDENTIFICATION</scope>
</reference>
<organism evidence="1 2">
    <name type="scientific">Romanomermis culicivorax</name>
    <name type="common">Nematode worm</name>
    <dbReference type="NCBI Taxonomy" id="13658"/>
    <lineage>
        <taxon>Eukaryota</taxon>
        <taxon>Metazoa</taxon>
        <taxon>Ecdysozoa</taxon>
        <taxon>Nematoda</taxon>
        <taxon>Enoplea</taxon>
        <taxon>Dorylaimia</taxon>
        <taxon>Mermithida</taxon>
        <taxon>Mermithoidea</taxon>
        <taxon>Mermithidae</taxon>
        <taxon>Romanomermis</taxon>
    </lineage>
</organism>
<dbReference type="Proteomes" id="UP000887565">
    <property type="component" value="Unplaced"/>
</dbReference>
<keyword evidence="1" id="KW-1185">Reference proteome</keyword>
<evidence type="ECO:0000313" key="2">
    <source>
        <dbReference type="WBParaSite" id="nRc.2.0.1.t36721-RA"/>
    </source>
</evidence>
<name>A0A915KFD8_ROMCU</name>